<gene>
    <name evidence="3" type="primary">LOC120107804</name>
</gene>
<dbReference type="KEGG" id="pda:120107804"/>
<dbReference type="Proteomes" id="UP000228380">
    <property type="component" value="Unplaced"/>
</dbReference>
<protein>
    <submittedName>
        <fullName evidence="3">Uncharacterized protein LOC120107804</fullName>
    </submittedName>
</protein>
<dbReference type="OrthoDB" id="782582at2759"/>
<feature type="region of interest" description="Disordered" evidence="1">
    <location>
        <begin position="76"/>
        <end position="95"/>
    </location>
</feature>
<dbReference type="AlphaFoldDB" id="A0A8B8ZSF8"/>
<proteinExistence type="predicted"/>
<evidence type="ECO:0000313" key="2">
    <source>
        <dbReference type="Proteomes" id="UP000228380"/>
    </source>
</evidence>
<dbReference type="RefSeq" id="XP_038977181.1">
    <property type="nucleotide sequence ID" value="XM_039121253.1"/>
</dbReference>
<evidence type="ECO:0000256" key="1">
    <source>
        <dbReference type="SAM" id="MobiDB-lite"/>
    </source>
</evidence>
<evidence type="ECO:0000313" key="3">
    <source>
        <dbReference type="RefSeq" id="XP_038977181.1"/>
    </source>
</evidence>
<accession>A0A8B8ZSF8</accession>
<keyword evidence="2" id="KW-1185">Reference proteome</keyword>
<name>A0A8B8ZSF8_PHODC</name>
<feature type="compositionally biased region" description="Polar residues" evidence="1">
    <location>
        <begin position="79"/>
        <end position="89"/>
    </location>
</feature>
<sequence length="120" mass="12675">MAFAFAGIRFSAVQAPGLSRRSGIHGDRQNGGNHSLLFLKKGSFPRNMLGGNSSYEPDSASMTVFASGKVLIPGGESDGFSSSADSTGNPEVAPDDVQVHSRIGNILLFYVYMVLQCCSL</sequence>
<dbReference type="GeneID" id="120107804"/>
<organism evidence="2 3">
    <name type="scientific">Phoenix dactylifera</name>
    <name type="common">Date palm</name>
    <dbReference type="NCBI Taxonomy" id="42345"/>
    <lineage>
        <taxon>Eukaryota</taxon>
        <taxon>Viridiplantae</taxon>
        <taxon>Streptophyta</taxon>
        <taxon>Embryophyta</taxon>
        <taxon>Tracheophyta</taxon>
        <taxon>Spermatophyta</taxon>
        <taxon>Magnoliopsida</taxon>
        <taxon>Liliopsida</taxon>
        <taxon>Arecaceae</taxon>
        <taxon>Coryphoideae</taxon>
        <taxon>Phoeniceae</taxon>
        <taxon>Phoenix</taxon>
    </lineage>
</organism>
<reference evidence="3" key="1">
    <citation type="submission" date="2025-08" db="UniProtKB">
        <authorList>
            <consortium name="RefSeq"/>
        </authorList>
    </citation>
    <scope>IDENTIFICATION</scope>
    <source>
        <tissue evidence="3">Young leaves</tissue>
    </source>
</reference>